<dbReference type="GO" id="GO:0000976">
    <property type="term" value="F:transcription cis-regulatory region binding"/>
    <property type="evidence" value="ECO:0007669"/>
    <property type="project" value="TreeGrafter"/>
</dbReference>
<evidence type="ECO:0000313" key="6">
    <source>
        <dbReference type="EMBL" id="SDB47327.1"/>
    </source>
</evidence>
<dbReference type="AlphaFoldDB" id="A0A1G6DQ40"/>
<evidence type="ECO:0000256" key="3">
    <source>
        <dbReference type="ARBA" id="ARBA00023163"/>
    </source>
</evidence>
<keyword evidence="3" id="KW-0804">Transcription</keyword>
<dbReference type="Gene3D" id="1.10.357.10">
    <property type="entry name" value="Tetracycline Repressor, domain 2"/>
    <property type="match status" value="1"/>
</dbReference>
<organism evidence="6 7">
    <name type="scientific">Bauldia litoralis</name>
    <dbReference type="NCBI Taxonomy" id="665467"/>
    <lineage>
        <taxon>Bacteria</taxon>
        <taxon>Pseudomonadati</taxon>
        <taxon>Pseudomonadota</taxon>
        <taxon>Alphaproteobacteria</taxon>
        <taxon>Hyphomicrobiales</taxon>
        <taxon>Kaistiaceae</taxon>
        <taxon>Bauldia</taxon>
    </lineage>
</organism>
<feature type="domain" description="HTH tetR-type" evidence="5">
    <location>
        <begin position="15"/>
        <end position="75"/>
    </location>
</feature>
<dbReference type="SUPFAM" id="SSF46689">
    <property type="entry name" value="Homeodomain-like"/>
    <property type="match status" value="1"/>
</dbReference>
<dbReference type="Pfam" id="PF00440">
    <property type="entry name" value="TetR_N"/>
    <property type="match status" value="1"/>
</dbReference>
<dbReference type="RefSeq" id="WP_090878539.1">
    <property type="nucleotide sequence ID" value="NZ_FMXQ01000008.1"/>
</dbReference>
<dbReference type="PROSITE" id="PS50977">
    <property type="entry name" value="HTH_TETR_2"/>
    <property type="match status" value="1"/>
</dbReference>
<proteinExistence type="predicted"/>
<keyword evidence="2 4" id="KW-0238">DNA-binding</keyword>
<keyword evidence="1" id="KW-0805">Transcription regulation</keyword>
<evidence type="ECO:0000256" key="1">
    <source>
        <dbReference type="ARBA" id="ARBA00023015"/>
    </source>
</evidence>
<protein>
    <submittedName>
        <fullName evidence="6">Transcriptional regulator, TetR family</fullName>
    </submittedName>
</protein>
<name>A0A1G6DQ40_9HYPH</name>
<dbReference type="OrthoDB" id="8535430at2"/>
<dbReference type="InterPro" id="IPR009057">
    <property type="entry name" value="Homeodomain-like_sf"/>
</dbReference>
<sequence length="195" mass="21923">MTRPYRLKQRAERQDQTRQKIVDAAIALHQTKGPAATSMADIAAKAKVGRVTVYRHFPDETALTRACSGQYFSENPLPDPTAWLAIADARTRLRHGLRESYAFHRRTEAMIGRVLTDARDHPVMAPYHEHWQRTVEVLAAPFRAKGQARKLLDAALAVAVSFDTWRTLVRDRGLTDDQAIAVMLRLTCDCDEGGT</sequence>
<evidence type="ECO:0000256" key="2">
    <source>
        <dbReference type="ARBA" id="ARBA00023125"/>
    </source>
</evidence>
<dbReference type="Proteomes" id="UP000199071">
    <property type="component" value="Unassembled WGS sequence"/>
</dbReference>
<evidence type="ECO:0000259" key="5">
    <source>
        <dbReference type="PROSITE" id="PS50977"/>
    </source>
</evidence>
<feature type="DNA-binding region" description="H-T-H motif" evidence="4">
    <location>
        <begin position="38"/>
        <end position="57"/>
    </location>
</feature>
<keyword evidence="7" id="KW-1185">Reference proteome</keyword>
<dbReference type="InterPro" id="IPR001647">
    <property type="entry name" value="HTH_TetR"/>
</dbReference>
<gene>
    <name evidence="6" type="ORF">SAMN02982931_03626</name>
</gene>
<dbReference type="GO" id="GO:0003700">
    <property type="term" value="F:DNA-binding transcription factor activity"/>
    <property type="evidence" value="ECO:0007669"/>
    <property type="project" value="TreeGrafter"/>
</dbReference>
<reference evidence="6 7" key="1">
    <citation type="submission" date="2016-10" db="EMBL/GenBank/DDBJ databases">
        <authorList>
            <person name="de Groot N.N."/>
        </authorList>
    </citation>
    <scope>NUCLEOTIDE SEQUENCE [LARGE SCALE GENOMIC DNA]</scope>
    <source>
        <strain evidence="6 7">ATCC 35022</strain>
    </source>
</reference>
<dbReference type="InterPro" id="IPR050109">
    <property type="entry name" value="HTH-type_TetR-like_transc_reg"/>
</dbReference>
<accession>A0A1G6DQ40</accession>
<dbReference type="PANTHER" id="PTHR30055:SF234">
    <property type="entry name" value="HTH-TYPE TRANSCRIPTIONAL REGULATOR BETI"/>
    <property type="match status" value="1"/>
</dbReference>
<evidence type="ECO:0000313" key="7">
    <source>
        <dbReference type="Proteomes" id="UP000199071"/>
    </source>
</evidence>
<dbReference type="PANTHER" id="PTHR30055">
    <property type="entry name" value="HTH-TYPE TRANSCRIPTIONAL REGULATOR RUTR"/>
    <property type="match status" value="1"/>
</dbReference>
<dbReference type="STRING" id="665467.SAMN02982931_03626"/>
<dbReference type="EMBL" id="FMXQ01000008">
    <property type="protein sequence ID" value="SDB47327.1"/>
    <property type="molecule type" value="Genomic_DNA"/>
</dbReference>
<evidence type="ECO:0000256" key="4">
    <source>
        <dbReference type="PROSITE-ProRule" id="PRU00335"/>
    </source>
</evidence>